<dbReference type="RefSeq" id="WP_341366680.1">
    <property type="nucleotide sequence ID" value="NZ_CP150951.2"/>
</dbReference>
<name>A0ABZ2V247_9RHOB</name>
<keyword evidence="1" id="KW-1133">Transmembrane helix</keyword>
<dbReference type="Proteomes" id="UP001440612">
    <property type="component" value="Chromosome"/>
</dbReference>
<evidence type="ECO:0000313" key="2">
    <source>
        <dbReference type="EMBL" id="WZC48565.1"/>
    </source>
</evidence>
<evidence type="ECO:0000313" key="3">
    <source>
        <dbReference type="Proteomes" id="UP001440612"/>
    </source>
</evidence>
<keyword evidence="1" id="KW-0812">Transmembrane</keyword>
<dbReference type="EMBL" id="CP150951">
    <property type="protein sequence ID" value="WZC48565.1"/>
    <property type="molecule type" value="Genomic_DNA"/>
</dbReference>
<evidence type="ECO:0000256" key="1">
    <source>
        <dbReference type="SAM" id="Phobius"/>
    </source>
</evidence>
<organism evidence="2 3">
    <name type="scientific">Yoonia phaeophyticola</name>
    <dbReference type="NCBI Taxonomy" id="3137369"/>
    <lineage>
        <taxon>Bacteria</taxon>
        <taxon>Pseudomonadati</taxon>
        <taxon>Pseudomonadota</taxon>
        <taxon>Alphaproteobacteria</taxon>
        <taxon>Rhodobacterales</taxon>
        <taxon>Paracoccaceae</taxon>
        <taxon>Yoonia</taxon>
    </lineage>
</organism>
<protein>
    <submittedName>
        <fullName evidence="2">Uncharacterized protein</fullName>
    </submittedName>
</protein>
<accession>A0ABZ2V247</accession>
<feature type="transmembrane region" description="Helical" evidence="1">
    <location>
        <begin position="40"/>
        <end position="58"/>
    </location>
</feature>
<keyword evidence="1" id="KW-0472">Membrane</keyword>
<reference evidence="3" key="1">
    <citation type="submission" date="2024-04" db="EMBL/GenBank/DDBJ databases">
        <title>Phylogenomic analyses of a clade within the roseobacter group suggest taxonomic reassignments of species of the genera Aestuariivita, Citreicella, Loktanella, Nautella, Pelagibaca, Ruegeria, Thalassobius, Thiobacimonas and Tropicibacter, and the proposal o.</title>
        <authorList>
            <person name="Jeon C.O."/>
        </authorList>
    </citation>
    <scope>NUCLEOTIDE SEQUENCE [LARGE SCALE GENOMIC DNA]</scope>
    <source>
        <strain evidence="3">BS5-3</strain>
    </source>
</reference>
<keyword evidence="3" id="KW-1185">Reference proteome</keyword>
<sequence>MSVLADLSIVVGVVLAPLTIAIEGRRVSDPAKPLFLPNHIRVPLGCALWGLVLGGFYFQDYPIPMSEELNLMGRIFTAVVRTLAAFA</sequence>
<proteinExistence type="predicted"/>
<gene>
    <name evidence="2" type="ORF">AABB29_17215</name>
</gene>